<dbReference type="PROSITE" id="PS01162">
    <property type="entry name" value="QOR_ZETA_CRYSTAL"/>
    <property type="match status" value="1"/>
</dbReference>
<dbReference type="AlphaFoldDB" id="A0A345XQW5"/>
<gene>
    <name evidence="2" type="ORF">DVA86_16565</name>
</gene>
<name>A0A345XQW5_9ACTN</name>
<evidence type="ECO:0000259" key="1">
    <source>
        <dbReference type="SMART" id="SM00829"/>
    </source>
</evidence>
<dbReference type="Pfam" id="PF00107">
    <property type="entry name" value="ADH_zinc_N"/>
    <property type="match status" value="1"/>
</dbReference>
<dbReference type="Proteomes" id="UP000254425">
    <property type="component" value="Chromosome"/>
</dbReference>
<feature type="domain" description="Enoyl reductase (ER)" evidence="1">
    <location>
        <begin position="11"/>
        <end position="324"/>
    </location>
</feature>
<dbReference type="RefSeq" id="WP_208879246.1">
    <property type="nucleotide sequence ID" value="NZ_CP031320.1"/>
</dbReference>
<dbReference type="SUPFAM" id="SSF50129">
    <property type="entry name" value="GroES-like"/>
    <property type="match status" value="1"/>
</dbReference>
<dbReference type="Gene3D" id="3.40.50.720">
    <property type="entry name" value="NAD(P)-binding Rossmann-like Domain"/>
    <property type="match status" value="1"/>
</dbReference>
<proteinExistence type="predicted"/>
<dbReference type="GO" id="GO:0016491">
    <property type="term" value="F:oxidoreductase activity"/>
    <property type="evidence" value="ECO:0007669"/>
    <property type="project" value="InterPro"/>
</dbReference>
<dbReference type="CDD" id="cd08241">
    <property type="entry name" value="QOR1"/>
    <property type="match status" value="1"/>
</dbReference>
<dbReference type="GO" id="GO:0008270">
    <property type="term" value="F:zinc ion binding"/>
    <property type="evidence" value="ECO:0007669"/>
    <property type="project" value="InterPro"/>
</dbReference>
<dbReference type="EMBL" id="CP031320">
    <property type="protein sequence ID" value="AXK34031.1"/>
    <property type="molecule type" value="Genomic_DNA"/>
</dbReference>
<dbReference type="SUPFAM" id="SSF51735">
    <property type="entry name" value="NAD(P)-binding Rossmann-fold domains"/>
    <property type="match status" value="1"/>
</dbReference>
<protein>
    <submittedName>
        <fullName evidence="2">NADPH:quinone oxidoreductase family protein</fullName>
    </submittedName>
</protein>
<evidence type="ECO:0000313" key="2">
    <source>
        <dbReference type="EMBL" id="AXK34031.1"/>
    </source>
</evidence>
<dbReference type="KEGG" id="sarm:DVA86_16565"/>
<dbReference type="Gene3D" id="3.90.180.10">
    <property type="entry name" value="Medium-chain alcohol dehydrogenases, catalytic domain"/>
    <property type="match status" value="1"/>
</dbReference>
<sequence length="337" mass="34970">MKAWRVHTNGEPREVMRLEDIPEPEPGPGELLVRVRAANINFPDALLCRGEYQVRPPLPFTPGVEVCGEVLAAGEGAEAEEGARVIAQPVLPTGGFAERTVVTAAGARPAPEALDDAEAAALHIGYQTGWFGLHRRARLQSGETLLVHAAAGGVGSAAVQLGKAAGARVIGVVGGAAKAETARELGCDVVVDRRTDDLVAAVKEATEGRGADVVYDPVGGDAYAKSVKCVAFEGRIVVLGFASGAVPTPGLNHALIKNYSILGLHWGLYNQKDPAAVSACHEELSKLAQEGAVRPYVSERVPLAGAADAVQRVFDGVTTGRVVVETALEAGDSDDAP</sequence>
<dbReference type="InterPro" id="IPR002364">
    <property type="entry name" value="Quin_OxRdtase/zeta-crystal_CS"/>
</dbReference>
<accession>A0A345XQW5</accession>
<evidence type="ECO:0000313" key="3">
    <source>
        <dbReference type="Proteomes" id="UP000254425"/>
    </source>
</evidence>
<dbReference type="InterPro" id="IPR036291">
    <property type="entry name" value="NAD(P)-bd_dom_sf"/>
</dbReference>
<reference evidence="2 3" key="1">
    <citation type="submission" date="2018-07" db="EMBL/GenBank/DDBJ databases">
        <title>Draft genome of the type strain Streptomyces armeniacus ATCC 15676.</title>
        <authorList>
            <person name="Labana P."/>
            <person name="Gosse J.T."/>
            <person name="Boddy C.N."/>
        </authorList>
    </citation>
    <scope>NUCLEOTIDE SEQUENCE [LARGE SCALE GENOMIC DNA]</scope>
    <source>
        <strain evidence="2 3">ATCC 15676</strain>
    </source>
</reference>
<dbReference type="InterPro" id="IPR051397">
    <property type="entry name" value="Zn-ADH-like_protein"/>
</dbReference>
<dbReference type="PANTHER" id="PTHR43677">
    <property type="entry name" value="SHORT-CHAIN DEHYDROGENASE/REDUCTASE"/>
    <property type="match status" value="1"/>
</dbReference>
<organism evidence="2 3">
    <name type="scientific">Streptomyces armeniacus</name>
    <dbReference type="NCBI Taxonomy" id="83291"/>
    <lineage>
        <taxon>Bacteria</taxon>
        <taxon>Bacillati</taxon>
        <taxon>Actinomycetota</taxon>
        <taxon>Actinomycetes</taxon>
        <taxon>Kitasatosporales</taxon>
        <taxon>Streptomycetaceae</taxon>
        <taxon>Streptomyces</taxon>
    </lineage>
</organism>
<dbReference type="PANTHER" id="PTHR43677:SF4">
    <property type="entry name" value="QUINONE OXIDOREDUCTASE-LIKE PROTEIN 2"/>
    <property type="match status" value="1"/>
</dbReference>
<dbReference type="SMART" id="SM00829">
    <property type="entry name" value="PKS_ER"/>
    <property type="match status" value="1"/>
</dbReference>
<dbReference type="InterPro" id="IPR013154">
    <property type="entry name" value="ADH-like_N"/>
</dbReference>
<keyword evidence="3" id="KW-1185">Reference proteome</keyword>
<dbReference type="InterPro" id="IPR020843">
    <property type="entry name" value="ER"/>
</dbReference>
<dbReference type="Pfam" id="PF08240">
    <property type="entry name" value="ADH_N"/>
    <property type="match status" value="1"/>
</dbReference>
<dbReference type="InterPro" id="IPR011032">
    <property type="entry name" value="GroES-like_sf"/>
</dbReference>
<dbReference type="InterPro" id="IPR013149">
    <property type="entry name" value="ADH-like_C"/>
</dbReference>